<evidence type="ECO:0000313" key="3">
    <source>
        <dbReference type="Proteomes" id="UP000092840"/>
    </source>
</evidence>
<evidence type="ECO:0000313" key="4">
    <source>
        <dbReference type="Proteomes" id="UP000092871"/>
    </source>
</evidence>
<dbReference type="EMBL" id="FLRB01000006">
    <property type="protein sequence ID" value="SBT20473.1"/>
    <property type="molecule type" value="Genomic_DNA"/>
</dbReference>
<dbReference type="Proteomes" id="UP000092840">
    <property type="component" value="Unassembled WGS sequence"/>
</dbReference>
<keyword evidence="3" id="KW-1185">Reference proteome</keyword>
<organism evidence="1 4">
    <name type="scientific">Marinomonas gallaica</name>
    <dbReference type="NCBI Taxonomy" id="1806667"/>
    <lineage>
        <taxon>Bacteria</taxon>
        <taxon>Pseudomonadati</taxon>
        <taxon>Pseudomonadota</taxon>
        <taxon>Gammaproteobacteria</taxon>
        <taxon>Oceanospirillales</taxon>
        <taxon>Oceanospirillaceae</taxon>
        <taxon>Marinomonas</taxon>
    </lineage>
</organism>
<evidence type="ECO:0000313" key="2">
    <source>
        <dbReference type="EMBL" id="SBT20473.1"/>
    </source>
</evidence>
<reference evidence="2 3" key="2">
    <citation type="submission" date="2016-06" db="EMBL/GenBank/DDBJ databases">
        <authorList>
            <person name="Rodrigo-Torres L."/>
            <person name="Arahal D.R."/>
        </authorList>
    </citation>
    <scope>NUCLEOTIDE SEQUENCE [LARGE SCALE GENOMIC DNA]</scope>
    <source>
        <strain evidence="2 3">CECT 5116</strain>
    </source>
</reference>
<name>A0A1C3JNU5_9GAMM</name>
<protein>
    <submittedName>
        <fullName evidence="1">Uncharacterized protein</fullName>
    </submittedName>
</protein>
<gene>
    <name evidence="1" type="ORF">MGA5115_00841</name>
    <name evidence="2" type="ORF">MGA5116_01059</name>
</gene>
<dbReference type="InterPro" id="IPR032869">
    <property type="entry name" value="WHH_dom_containing"/>
</dbReference>
<dbReference type="EMBL" id="FLRA01000003">
    <property type="protein sequence ID" value="SBT16757.1"/>
    <property type="molecule type" value="Genomic_DNA"/>
</dbReference>
<evidence type="ECO:0000313" key="1">
    <source>
        <dbReference type="EMBL" id="SBT16757.1"/>
    </source>
</evidence>
<sequence length="87" mass="9973">MFLYSFIENYEGCLVSFLEENSELAKEMGLNQEQIDFFMKPKANGKAPPDLTWHHHQDTGRLQLLSRDEHQAFVPHTGGMSIWGGGY</sequence>
<accession>A0A1C3JNU5</accession>
<dbReference type="AlphaFoldDB" id="A0A1C3JNU5"/>
<dbReference type="Pfam" id="PF14414">
    <property type="entry name" value="WHH"/>
    <property type="match status" value="1"/>
</dbReference>
<reference evidence="1 4" key="1">
    <citation type="submission" date="2016-06" db="EMBL/GenBank/DDBJ databases">
        <authorList>
            <person name="Kjaerup R.B."/>
            <person name="Dalgaard T.S."/>
            <person name="Juul-Madsen H.R."/>
        </authorList>
    </citation>
    <scope>NUCLEOTIDE SEQUENCE [LARGE SCALE GENOMIC DNA]</scope>
    <source>
        <strain evidence="1 4">CECT 5115</strain>
    </source>
</reference>
<dbReference type="Proteomes" id="UP000092871">
    <property type="component" value="Unassembled WGS sequence"/>
</dbReference>
<proteinExistence type="predicted"/>